<comment type="pathway">
    <text evidence="6">Cofactor biosynthesis; adenosylcobalamin biosynthesis; adenosylcobalamin from cob(II)yrinate a,c-diamide: step 5/7.</text>
</comment>
<dbReference type="InterPro" id="IPR003203">
    <property type="entry name" value="CobU/CobP"/>
</dbReference>
<evidence type="ECO:0000256" key="4">
    <source>
        <dbReference type="ARBA" id="ARBA00003889"/>
    </source>
</evidence>
<evidence type="ECO:0000256" key="19">
    <source>
        <dbReference type="PIRSR" id="PIRSR006135-2"/>
    </source>
</evidence>
<evidence type="ECO:0000256" key="2">
    <source>
        <dbReference type="ARBA" id="ARBA00000711"/>
    </source>
</evidence>
<gene>
    <name evidence="20" type="ORF">HMPREF3195_01924</name>
</gene>
<evidence type="ECO:0000256" key="15">
    <source>
        <dbReference type="ARBA" id="ARBA00023134"/>
    </source>
</evidence>
<evidence type="ECO:0000256" key="3">
    <source>
        <dbReference type="ARBA" id="ARBA00001522"/>
    </source>
</evidence>
<evidence type="ECO:0000256" key="6">
    <source>
        <dbReference type="ARBA" id="ARBA00005159"/>
    </source>
</evidence>
<keyword evidence="11" id="KW-0808">Transferase</keyword>
<feature type="binding site" evidence="19">
    <location>
        <position position="67"/>
    </location>
    <ligand>
        <name>GTP</name>
        <dbReference type="ChEBI" id="CHEBI:37565"/>
    </ligand>
</feature>
<feature type="binding site" evidence="19">
    <location>
        <begin position="38"/>
        <end position="40"/>
    </location>
    <ligand>
        <name>GTP</name>
        <dbReference type="ChEBI" id="CHEBI:37565"/>
    </ligand>
</feature>
<evidence type="ECO:0000256" key="17">
    <source>
        <dbReference type="ARBA" id="ARBA00030571"/>
    </source>
</evidence>
<evidence type="ECO:0000256" key="12">
    <source>
        <dbReference type="ARBA" id="ARBA00022741"/>
    </source>
</evidence>
<dbReference type="GO" id="GO:0008820">
    <property type="term" value="F:cobinamide phosphate guanylyltransferase activity"/>
    <property type="evidence" value="ECO:0007669"/>
    <property type="project" value="UniProtKB-EC"/>
</dbReference>
<keyword evidence="12 19" id="KW-0547">Nucleotide-binding</keyword>
<evidence type="ECO:0000256" key="11">
    <source>
        <dbReference type="ARBA" id="ARBA00022679"/>
    </source>
</evidence>
<keyword evidence="14" id="KW-0067">ATP-binding</keyword>
<evidence type="ECO:0000256" key="18">
    <source>
        <dbReference type="PIRSR" id="PIRSR006135-1"/>
    </source>
</evidence>
<dbReference type="GO" id="GO:0005524">
    <property type="term" value="F:ATP binding"/>
    <property type="evidence" value="ECO:0007669"/>
    <property type="project" value="UniProtKB-KW"/>
</dbReference>
<evidence type="ECO:0000256" key="1">
    <source>
        <dbReference type="ARBA" id="ARBA00000312"/>
    </source>
</evidence>
<dbReference type="PATRIC" id="fig|1261.5.peg.1935"/>
<evidence type="ECO:0000313" key="21">
    <source>
        <dbReference type="Proteomes" id="UP000070326"/>
    </source>
</evidence>
<evidence type="ECO:0000256" key="14">
    <source>
        <dbReference type="ARBA" id="ARBA00022840"/>
    </source>
</evidence>
<keyword evidence="10" id="KW-0169">Cobalamin biosynthesis</keyword>
<evidence type="ECO:0000256" key="13">
    <source>
        <dbReference type="ARBA" id="ARBA00022777"/>
    </source>
</evidence>
<keyword evidence="13" id="KW-0418">Kinase</keyword>
<keyword evidence="15 19" id="KW-0342">GTP-binding</keyword>
<evidence type="ECO:0000256" key="16">
    <source>
        <dbReference type="ARBA" id="ARBA00029570"/>
    </source>
</evidence>
<evidence type="ECO:0000256" key="5">
    <source>
        <dbReference type="ARBA" id="ARBA00004692"/>
    </source>
</evidence>
<dbReference type="Gene3D" id="3.40.50.300">
    <property type="entry name" value="P-loop containing nucleotide triphosphate hydrolases"/>
    <property type="match status" value="1"/>
</dbReference>
<feature type="binding site" evidence="19">
    <location>
        <begin position="9"/>
        <end position="16"/>
    </location>
    <ligand>
        <name>GTP</name>
        <dbReference type="ChEBI" id="CHEBI:37565"/>
    </ligand>
</feature>
<dbReference type="SUPFAM" id="SSF52540">
    <property type="entry name" value="P-loop containing nucleoside triphosphate hydrolases"/>
    <property type="match status" value="1"/>
</dbReference>
<dbReference type="STRING" id="1261.HMPREF3195_01924"/>
<dbReference type="PANTHER" id="PTHR34848">
    <property type="match status" value="1"/>
</dbReference>
<dbReference type="PIRSF" id="PIRSF006135">
    <property type="entry name" value="CobU"/>
    <property type="match status" value="1"/>
</dbReference>
<accession>A0A135YLS7</accession>
<feature type="binding site" evidence="19">
    <location>
        <position position="89"/>
    </location>
    <ligand>
        <name>GTP</name>
        <dbReference type="ChEBI" id="CHEBI:37565"/>
    </ligand>
</feature>
<evidence type="ECO:0000256" key="8">
    <source>
        <dbReference type="ARBA" id="ARBA00012016"/>
    </source>
</evidence>
<comment type="catalytic activity">
    <reaction evidence="2">
        <text>adenosylcob(III)inamide phosphate + GTP + H(+) = adenosylcob(III)inamide-GDP + diphosphate</text>
        <dbReference type="Rhea" id="RHEA:22712"/>
        <dbReference type="ChEBI" id="CHEBI:15378"/>
        <dbReference type="ChEBI" id="CHEBI:33019"/>
        <dbReference type="ChEBI" id="CHEBI:37565"/>
        <dbReference type="ChEBI" id="CHEBI:58502"/>
        <dbReference type="ChEBI" id="CHEBI:60487"/>
        <dbReference type="EC" id="2.7.7.62"/>
    </reaction>
</comment>
<dbReference type="PANTHER" id="PTHR34848:SF1">
    <property type="entry name" value="BIFUNCTIONAL ADENOSYLCOBALAMIN BIOSYNTHESIS PROTEIN COBU"/>
    <property type="match status" value="1"/>
</dbReference>
<dbReference type="RefSeq" id="WP_021934856.1">
    <property type="nucleotide sequence ID" value="NZ_CP096607.1"/>
</dbReference>
<feature type="active site" description="GMP-histidine intermediate" evidence="18">
    <location>
        <position position="54"/>
    </location>
</feature>
<comment type="pathway">
    <text evidence="5">Cofactor biosynthesis; adenosylcobalamin biosynthesis; adenosylcobalamin from cob(II)yrinate a,c-diamide: step 6/7.</text>
</comment>
<dbReference type="Pfam" id="PF02283">
    <property type="entry name" value="CobU"/>
    <property type="match status" value="1"/>
</dbReference>
<dbReference type="eggNOG" id="COG2087">
    <property type="taxonomic scope" value="Bacteria"/>
</dbReference>
<dbReference type="Proteomes" id="UP000070326">
    <property type="component" value="Unassembled WGS sequence"/>
</dbReference>
<dbReference type="UniPathway" id="UPA00148">
    <property type="reaction ID" value="UER00236"/>
</dbReference>
<evidence type="ECO:0000256" key="10">
    <source>
        <dbReference type="ARBA" id="ARBA00022573"/>
    </source>
</evidence>
<dbReference type="EC" id="2.7.1.156" evidence="8"/>
<comment type="caution">
    <text evidence="20">The sequence shown here is derived from an EMBL/GenBank/DDBJ whole genome shotgun (WGS) entry which is preliminary data.</text>
</comment>
<dbReference type="EMBL" id="LSQZ01000099">
    <property type="protein sequence ID" value="KXI10338.1"/>
    <property type="molecule type" value="Genomic_DNA"/>
</dbReference>
<comment type="catalytic activity">
    <reaction evidence="3">
        <text>adenosylcob(III)inamide + GTP = adenosylcob(III)inamide phosphate + GDP + H(+)</text>
        <dbReference type="Rhea" id="RHEA:15765"/>
        <dbReference type="ChEBI" id="CHEBI:2480"/>
        <dbReference type="ChEBI" id="CHEBI:15378"/>
        <dbReference type="ChEBI" id="CHEBI:37565"/>
        <dbReference type="ChEBI" id="CHEBI:58189"/>
        <dbReference type="ChEBI" id="CHEBI:58502"/>
        <dbReference type="EC" id="2.7.1.156"/>
    </reaction>
</comment>
<dbReference type="AlphaFoldDB" id="A0A135YLS7"/>
<name>A0A135YLS7_9FIRM</name>
<dbReference type="GO" id="GO:0009236">
    <property type="term" value="P:cobalamin biosynthetic process"/>
    <property type="evidence" value="ECO:0007669"/>
    <property type="project" value="UniProtKB-UniPathway"/>
</dbReference>
<reference evidence="20 21" key="1">
    <citation type="submission" date="2016-02" db="EMBL/GenBank/DDBJ databases">
        <authorList>
            <person name="Wen L."/>
            <person name="He K."/>
            <person name="Yang H."/>
        </authorList>
    </citation>
    <scope>NUCLEOTIDE SEQUENCE [LARGE SCALE GENOMIC DNA]</scope>
    <source>
        <strain evidence="20 21">MJR8628A</strain>
    </source>
</reference>
<comment type="function">
    <text evidence="4">Catalyzes ATP-dependent phosphorylation of adenosylcobinamide and addition of GMP to adenosylcobinamide phosphate.</text>
</comment>
<sequence>MGQIILVTGGISSGKSAFAEDLVTKISQDKSCSCTYIATASVYDDEMREKVRLHQQARQDKNWSTLEAYKNLGQIVANDDFDHGILLLDCLTMMVSNIIFEDDMDFDGLDQDKCRLKEDLVLNEIRDFVKSVRDKDLDLVLVTNEIGLGGISYNKLSRFYTQLVGRANQYIASQSDQVYMVVSSIGVRIK</sequence>
<organism evidence="20 21">
    <name type="scientific">Peptostreptococcus anaerobius</name>
    <dbReference type="NCBI Taxonomy" id="1261"/>
    <lineage>
        <taxon>Bacteria</taxon>
        <taxon>Bacillati</taxon>
        <taxon>Bacillota</taxon>
        <taxon>Clostridia</taxon>
        <taxon>Peptostreptococcales</taxon>
        <taxon>Peptostreptococcaceae</taxon>
        <taxon>Peptostreptococcus</taxon>
    </lineage>
</organism>
<comment type="similarity">
    <text evidence="7">Belongs to the CobU/CobP family.</text>
</comment>
<evidence type="ECO:0000313" key="20">
    <source>
        <dbReference type="EMBL" id="KXI10338.1"/>
    </source>
</evidence>
<dbReference type="EC" id="2.7.7.62" evidence="9"/>
<dbReference type="CDD" id="cd00544">
    <property type="entry name" value="CobU"/>
    <property type="match status" value="1"/>
</dbReference>
<evidence type="ECO:0000256" key="7">
    <source>
        <dbReference type="ARBA" id="ARBA00007490"/>
    </source>
</evidence>
<proteinExistence type="inferred from homology"/>
<comment type="catalytic activity">
    <reaction evidence="1">
        <text>adenosylcob(III)inamide + ATP = adenosylcob(III)inamide phosphate + ADP + H(+)</text>
        <dbReference type="Rhea" id="RHEA:15769"/>
        <dbReference type="ChEBI" id="CHEBI:2480"/>
        <dbReference type="ChEBI" id="CHEBI:15378"/>
        <dbReference type="ChEBI" id="CHEBI:30616"/>
        <dbReference type="ChEBI" id="CHEBI:58502"/>
        <dbReference type="ChEBI" id="CHEBI:456216"/>
        <dbReference type="EC" id="2.7.1.156"/>
    </reaction>
</comment>
<dbReference type="GO" id="GO:0005525">
    <property type="term" value="F:GTP binding"/>
    <property type="evidence" value="ECO:0007669"/>
    <property type="project" value="UniProtKB-KW"/>
</dbReference>
<dbReference type="GO" id="GO:0043752">
    <property type="term" value="F:adenosylcobinamide kinase activity"/>
    <property type="evidence" value="ECO:0007669"/>
    <property type="project" value="UniProtKB-EC"/>
</dbReference>
<dbReference type="InterPro" id="IPR027417">
    <property type="entry name" value="P-loop_NTPase"/>
</dbReference>
<evidence type="ECO:0000256" key="9">
    <source>
        <dbReference type="ARBA" id="ARBA00012523"/>
    </source>
</evidence>
<protein>
    <recommendedName>
        <fullName evidence="16">Adenosylcobinamide kinase</fullName>
        <ecNumber evidence="8">2.7.1.156</ecNumber>
        <ecNumber evidence="9">2.7.7.62</ecNumber>
    </recommendedName>
    <alternativeName>
        <fullName evidence="17">Adenosylcobinamide-phosphate guanylyltransferase</fullName>
    </alternativeName>
</protein>